<dbReference type="RefSeq" id="WP_165094837.1">
    <property type="nucleotide sequence ID" value="NZ_JAAKGU010000001.1"/>
</dbReference>
<dbReference type="Pfam" id="PF08241">
    <property type="entry name" value="Methyltransf_11"/>
    <property type="match status" value="1"/>
</dbReference>
<dbReference type="GO" id="GO:0032259">
    <property type="term" value="P:methylation"/>
    <property type="evidence" value="ECO:0007669"/>
    <property type="project" value="UniProtKB-KW"/>
</dbReference>
<feature type="domain" description="Methyltransferase type 11" evidence="1">
    <location>
        <begin position="39"/>
        <end position="134"/>
    </location>
</feature>
<dbReference type="SUPFAM" id="SSF53335">
    <property type="entry name" value="S-adenosyl-L-methionine-dependent methyltransferases"/>
    <property type="match status" value="1"/>
</dbReference>
<accession>A0A6M1PET0</accession>
<evidence type="ECO:0000259" key="1">
    <source>
        <dbReference type="Pfam" id="PF08241"/>
    </source>
</evidence>
<organism evidence="2 3">
    <name type="scientific">Paenibacillus apii</name>
    <dbReference type="NCBI Taxonomy" id="1850370"/>
    <lineage>
        <taxon>Bacteria</taxon>
        <taxon>Bacillati</taxon>
        <taxon>Bacillota</taxon>
        <taxon>Bacilli</taxon>
        <taxon>Bacillales</taxon>
        <taxon>Paenibacillaceae</taxon>
        <taxon>Paenibacillus</taxon>
    </lineage>
</organism>
<name>A0A6M1PET0_9BACL</name>
<dbReference type="InterPro" id="IPR013216">
    <property type="entry name" value="Methyltransf_11"/>
</dbReference>
<dbReference type="Proteomes" id="UP000480151">
    <property type="component" value="Unassembled WGS sequence"/>
</dbReference>
<evidence type="ECO:0000313" key="2">
    <source>
        <dbReference type="EMBL" id="NGM81696.1"/>
    </source>
</evidence>
<proteinExistence type="predicted"/>
<sequence length="258" mass="29273">MPIDFHDQNNQSTYASREASANWIQTIAKHVRLQGKRVLDIGCGGGIYTKALAQSGAAHVTGMDFSAEMLDGAAENCRDTPNIAFAQGNALDTDLKDGQYDMLLERALIHHIKDLAACFREAHRVLQAGGTFIIQDRTPEDCSLAGSSSHIRGYFFEKYPKLLQHEIQRRYCSNEVVDALRQTGFRLITEFSFWESRRSYEDFGQLKQDLLGRTGRSLLFELTDDELLELVDYIGQKLEGARPIHEQDRWSIWIAVKE</sequence>
<dbReference type="GO" id="GO:0008757">
    <property type="term" value="F:S-adenosylmethionine-dependent methyltransferase activity"/>
    <property type="evidence" value="ECO:0007669"/>
    <property type="project" value="InterPro"/>
</dbReference>
<dbReference type="CDD" id="cd02440">
    <property type="entry name" value="AdoMet_MTases"/>
    <property type="match status" value="1"/>
</dbReference>
<comment type="caution">
    <text evidence="2">The sequence shown here is derived from an EMBL/GenBank/DDBJ whole genome shotgun (WGS) entry which is preliminary data.</text>
</comment>
<keyword evidence="2" id="KW-0808">Transferase</keyword>
<dbReference type="AlphaFoldDB" id="A0A6M1PET0"/>
<keyword evidence="2" id="KW-0489">Methyltransferase</keyword>
<gene>
    <name evidence="2" type="ORF">G5B47_04630</name>
</gene>
<dbReference type="InterPro" id="IPR029063">
    <property type="entry name" value="SAM-dependent_MTases_sf"/>
</dbReference>
<protein>
    <submittedName>
        <fullName evidence="2">Class I SAM-dependent methyltransferase</fullName>
    </submittedName>
</protein>
<dbReference type="EMBL" id="JAAKGU010000001">
    <property type="protein sequence ID" value="NGM81696.1"/>
    <property type="molecule type" value="Genomic_DNA"/>
</dbReference>
<reference evidence="2 3" key="1">
    <citation type="submission" date="2020-02" db="EMBL/GenBank/DDBJ databases">
        <authorList>
            <person name="Gao J."/>
            <person name="Sun J."/>
        </authorList>
    </citation>
    <scope>NUCLEOTIDE SEQUENCE [LARGE SCALE GENOMIC DNA]</scope>
    <source>
        <strain evidence="2 3">7124</strain>
    </source>
</reference>
<evidence type="ECO:0000313" key="3">
    <source>
        <dbReference type="Proteomes" id="UP000480151"/>
    </source>
</evidence>
<dbReference type="PANTHER" id="PTHR43591">
    <property type="entry name" value="METHYLTRANSFERASE"/>
    <property type="match status" value="1"/>
</dbReference>
<keyword evidence="3" id="KW-1185">Reference proteome</keyword>
<dbReference type="Gene3D" id="3.40.50.150">
    <property type="entry name" value="Vaccinia Virus protein VP39"/>
    <property type="match status" value="1"/>
</dbReference>